<dbReference type="AlphaFoldDB" id="A0A1F7ID93"/>
<reference evidence="1 2" key="1">
    <citation type="journal article" date="2016" name="Nat. Commun.">
        <title>Thousands of microbial genomes shed light on interconnected biogeochemical processes in an aquifer system.</title>
        <authorList>
            <person name="Anantharaman K."/>
            <person name="Brown C.T."/>
            <person name="Hug L.A."/>
            <person name="Sharon I."/>
            <person name="Castelle C.J."/>
            <person name="Probst A.J."/>
            <person name="Thomas B.C."/>
            <person name="Singh A."/>
            <person name="Wilkins M.J."/>
            <person name="Karaoz U."/>
            <person name="Brodie E.L."/>
            <person name="Williams K.H."/>
            <person name="Hubbard S.S."/>
            <person name="Banfield J.F."/>
        </authorList>
    </citation>
    <scope>NUCLEOTIDE SEQUENCE [LARGE SCALE GENOMIC DNA]</scope>
</reference>
<dbReference type="EMBL" id="MGAF01000019">
    <property type="protein sequence ID" value="OGK41325.1"/>
    <property type="molecule type" value="Genomic_DNA"/>
</dbReference>
<dbReference type="Proteomes" id="UP000179270">
    <property type="component" value="Unassembled WGS sequence"/>
</dbReference>
<proteinExistence type="predicted"/>
<accession>A0A1F7ID93</accession>
<dbReference type="STRING" id="1802055.A3A74_03255"/>
<protein>
    <submittedName>
        <fullName evidence="1">Uncharacterized protein</fullName>
    </submittedName>
</protein>
<organism evidence="1 2">
    <name type="scientific">Candidatus Roizmanbacteria bacterium RIFCSPLOWO2_01_FULL_35_13</name>
    <dbReference type="NCBI Taxonomy" id="1802055"/>
    <lineage>
        <taxon>Bacteria</taxon>
        <taxon>Candidatus Roizmaniibacteriota</taxon>
    </lineage>
</organism>
<sequence length="112" mass="12655">MSETGRSILFNIFNYCPALIAMWEKTYLDEQGYRKSPNQIKEIDYQVEVEYNPLTPGQAFTNCEAPVKEKGAKLPGAPYIQFIESTGEKDRIKIRCHGCILLQGGFSTITSI</sequence>
<evidence type="ECO:0000313" key="1">
    <source>
        <dbReference type="EMBL" id="OGK41325.1"/>
    </source>
</evidence>
<gene>
    <name evidence="1" type="ORF">A3A74_03255</name>
</gene>
<name>A0A1F7ID93_9BACT</name>
<evidence type="ECO:0000313" key="2">
    <source>
        <dbReference type="Proteomes" id="UP000179270"/>
    </source>
</evidence>
<comment type="caution">
    <text evidence="1">The sequence shown here is derived from an EMBL/GenBank/DDBJ whole genome shotgun (WGS) entry which is preliminary data.</text>
</comment>